<sequence>MPNQRSTETVQRNLLKGAENGTFNITEIRLSSEATFRTDVEKWMSENAGVSAQTVRGADFYQLFQEWSKKVPKSHEKTIEEAVEEEVRVESQGHERTVEEELDDLPYSTAIEGPKGRPLLDKKAWHGIAGEILEYVSPDTEADPAGILATLLSTFSCMVGHDRIVHGPVKQRVNVWTILIGETGEGRKGTATDRALEVLHRVGDSFFKNNTTTSLSSGEGLIYSVRDGMDEEEIARREENGQKVDYGVDDKRLLVMSTEFATIMQKTHGSTLGPVMRDAWDGKTLNIHSMDAEVATDPHITIVGHVTGQEFADRQKTAEMAGGTWNRFSPIFVHRPHEIPWPEDPDDWEQRLEDFAMRLRDAAYKAGRGDDPVVWSKEAQLMYRREIYREYANTSNDNEVMKQFTTRRLPNLVRVAGTYALMDGRDVVSLEDLEAAKAFVDYSIASARFVLGEFMSGTSGRAVMKAEERDAQDKEILARALQQAGEEGLTRTFIQQKTLKYRRKKDEISGFIADLGAVVVKRGSGGRPTEFVVHPDFAPMDNA</sequence>
<dbReference type="STRING" id="1223523.H340_01449"/>
<evidence type="ECO:0000313" key="1">
    <source>
        <dbReference type="EMBL" id="EMF02470.1"/>
    </source>
</evidence>
<dbReference type="AlphaFoldDB" id="M3BS07"/>
<reference evidence="1 2" key="1">
    <citation type="journal article" date="2013" name="Genome Announc.">
        <title>Whole-Genome Shotgun Assembly and Analysis of the Genome of Streptomyces mobaraensis DSM 40847, a Strain for Industrial Production of Microbial Transglutaminase.</title>
        <authorList>
            <person name="Yang H."/>
            <person name="He T."/>
            <person name="Wu W."/>
            <person name="Zhu W."/>
            <person name="Lu B."/>
            <person name="Sun W."/>
        </authorList>
    </citation>
    <scope>NUCLEOTIDE SEQUENCE [LARGE SCALE GENOMIC DNA]</scope>
    <source>
        <strain evidence="1 2">DSM 40847</strain>
    </source>
</reference>
<dbReference type="PATRIC" id="fig|1223523.3.peg.290"/>
<name>M3BS07_STRM1</name>
<evidence type="ECO:0000313" key="2">
    <source>
        <dbReference type="Proteomes" id="UP000011740"/>
    </source>
</evidence>
<dbReference type="EMBL" id="AORZ01000002">
    <property type="protein sequence ID" value="EMF02470.1"/>
    <property type="molecule type" value="Genomic_DNA"/>
</dbReference>
<proteinExistence type="predicted"/>
<dbReference type="eggNOG" id="COG4643">
    <property type="taxonomic scope" value="Bacteria"/>
</dbReference>
<gene>
    <name evidence="1" type="ORF">H340_01449</name>
</gene>
<accession>M3BS07</accession>
<evidence type="ECO:0008006" key="3">
    <source>
        <dbReference type="Google" id="ProtNLM"/>
    </source>
</evidence>
<organism evidence="1 2">
    <name type="scientific">Streptomyces mobaraensis (strain ATCC 29032 / DSM 40847 / JCM 4168 / NBRC 13819 / NCIMB 11159 / IPCR 16-22)</name>
    <dbReference type="NCBI Taxonomy" id="1223523"/>
    <lineage>
        <taxon>Bacteria</taxon>
        <taxon>Bacillati</taxon>
        <taxon>Actinomycetota</taxon>
        <taxon>Actinomycetes</taxon>
        <taxon>Kitasatosporales</taxon>
        <taxon>Streptomycetaceae</taxon>
        <taxon>Streptomyces</taxon>
    </lineage>
</organism>
<dbReference type="RefSeq" id="WP_004938192.1">
    <property type="nucleotide sequence ID" value="NZ_AORZ01000002.1"/>
</dbReference>
<comment type="caution">
    <text evidence="1">The sequence shown here is derived from an EMBL/GenBank/DDBJ whole genome shotgun (WGS) entry which is preliminary data.</text>
</comment>
<protein>
    <recommendedName>
        <fullName evidence="3">DUF3987 domain-containing protein</fullName>
    </recommendedName>
</protein>
<dbReference type="Proteomes" id="UP000011740">
    <property type="component" value="Unassembled WGS sequence"/>
</dbReference>